<reference evidence="1" key="1">
    <citation type="submission" date="2021-08" db="EMBL/GenBank/DDBJ databases">
        <title>The first chromosome-level gecko genome reveals the dynamic sex chromosomes of Neotropical dwarf geckos (Sphaerodactylidae: Sphaerodactylus).</title>
        <authorList>
            <person name="Pinto B.J."/>
            <person name="Keating S.E."/>
            <person name="Gamble T."/>
        </authorList>
    </citation>
    <scope>NUCLEOTIDE SEQUENCE</scope>
    <source>
        <strain evidence="1">TG3544</strain>
    </source>
</reference>
<protein>
    <submittedName>
        <fullName evidence="1">Uncharacterized protein</fullName>
    </submittedName>
</protein>
<accession>A0ACB8EQQ0</accession>
<keyword evidence="2" id="KW-1185">Reference proteome</keyword>
<proteinExistence type="predicted"/>
<dbReference type="Proteomes" id="UP000827872">
    <property type="component" value="Linkage Group LG07"/>
</dbReference>
<evidence type="ECO:0000313" key="1">
    <source>
        <dbReference type="EMBL" id="KAH7994900.1"/>
    </source>
</evidence>
<sequence>MSRPPLSLFFFRLNIPRYYDSLAMPITLFGFSIMLSFKHLITKLVLTANNSNQPKQGKVSEDQRGMVCELALIQQLEVSLLQERVVSYNHVAICFGIQIKMPDSLTDLQTNDTGMLKCLWFARSIILMTFGEIS</sequence>
<evidence type="ECO:0000313" key="2">
    <source>
        <dbReference type="Proteomes" id="UP000827872"/>
    </source>
</evidence>
<gene>
    <name evidence="1" type="ORF">K3G42_018288</name>
</gene>
<comment type="caution">
    <text evidence="1">The sequence shown here is derived from an EMBL/GenBank/DDBJ whole genome shotgun (WGS) entry which is preliminary data.</text>
</comment>
<dbReference type="EMBL" id="CM037620">
    <property type="protein sequence ID" value="KAH7994900.1"/>
    <property type="molecule type" value="Genomic_DNA"/>
</dbReference>
<name>A0ACB8EQQ0_9SAUR</name>
<organism evidence="1 2">
    <name type="scientific">Sphaerodactylus townsendi</name>
    <dbReference type="NCBI Taxonomy" id="933632"/>
    <lineage>
        <taxon>Eukaryota</taxon>
        <taxon>Metazoa</taxon>
        <taxon>Chordata</taxon>
        <taxon>Craniata</taxon>
        <taxon>Vertebrata</taxon>
        <taxon>Euteleostomi</taxon>
        <taxon>Lepidosauria</taxon>
        <taxon>Squamata</taxon>
        <taxon>Bifurcata</taxon>
        <taxon>Gekkota</taxon>
        <taxon>Sphaerodactylidae</taxon>
        <taxon>Sphaerodactylus</taxon>
    </lineage>
</organism>